<name>A0A2A9CQX2_9ACTN</name>
<sequence length="54" mass="5702">MTVVSRRVIARRHPIGWTVVAGLALLATAAALVVVNWPTAVHEVSFAFSFAIGA</sequence>
<dbReference type="EMBL" id="PDJC01000001">
    <property type="protein sequence ID" value="PFG16012.1"/>
    <property type="molecule type" value="Genomic_DNA"/>
</dbReference>
<reference evidence="1 2" key="1">
    <citation type="submission" date="2017-10" db="EMBL/GenBank/DDBJ databases">
        <title>Sequencing the genomes of 1000 actinobacteria strains.</title>
        <authorList>
            <person name="Klenk H.-P."/>
        </authorList>
    </citation>
    <scope>NUCLEOTIDE SEQUENCE [LARGE SCALE GENOMIC DNA]</scope>
    <source>
        <strain evidence="1 2">DSM 15597</strain>
    </source>
</reference>
<proteinExistence type="predicted"/>
<dbReference type="Proteomes" id="UP000226079">
    <property type="component" value="Unassembled WGS sequence"/>
</dbReference>
<keyword evidence="2" id="KW-1185">Reference proteome</keyword>
<gene>
    <name evidence="1" type="ORF">ATK74_0537</name>
</gene>
<accession>A0A2A9CQX2</accession>
<evidence type="ECO:0000313" key="2">
    <source>
        <dbReference type="Proteomes" id="UP000226079"/>
    </source>
</evidence>
<comment type="caution">
    <text evidence="1">The sequence shown here is derived from an EMBL/GenBank/DDBJ whole genome shotgun (WGS) entry which is preliminary data.</text>
</comment>
<evidence type="ECO:0000313" key="1">
    <source>
        <dbReference type="EMBL" id="PFG16012.1"/>
    </source>
</evidence>
<dbReference type="AlphaFoldDB" id="A0A2A9CQX2"/>
<organism evidence="1 2">
    <name type="scientific">Propionicimonas paludicola</name>
    <dbReference type="NCBI Taxonomy" id="185243"/>
    <lineage>
        <taxon>Bacteria</taxon>
        <taxon>Bacillati</taxon>
        <taxon>Actinomycetota</taxon>
        <taxon>Actinomycetes</taxon>
        <taxon>Propionibacteriales</taxon>
        <taxon>Nocardioidaceae</taxon>
        <taxon>Propionicimonas</taxon>
    </lineage>
</organism>
<protein>
    <submittedName>
        <fullName evidence="1">Uncharacterized protein</fullName>
    </submittedName>
</protein>